<name>A0A191ZGD1_9GAMM</name>
<dbReference type="KEGG" id="haz:A9404_05705"/>
<dbReference type="InterPro" id="IPR035965">
    <property type="entry name" value="PAS-like_dom_sf"/>
</dbReference>
<keyword evidence="2" id="KW-1185">Reference proteome</keyword>
<organism evidence="1 2">
    <name type="scientific">Halothiobacillus diazotrophicus</name>
    <dbReference type="NCBI Taxonomy" id="1860122"/>
    <lineage>
        <taxon>Bacteria</taxon>
        <taxon>Pseudomonadati</taxon>
        <taxon>Pseudomonadota</taxon>
        <taxon>Gammaproteobacteria</taxon>
        <taxon>Chromatiales</taxon>
        <taxon>Halothiobacillaceae</taxon>
        <taxon>Halothiobacillus</taxon>
    </lineage>
</organism>
<dbReference type="AlphaFoldDB" id="A0A191ZGD1"/>
<dbReference type="RefSeq" id="WP_066099301.1">
    <property type="nucleotide sequence ID" value="NZ_CP016027.1"/>
</dbReference>
<dbReference type="Proteomes" id="UP000078596">
    <property type="component" value="Chromosome"/>
</dbReference>
<dbReference type="SUPFAM" id="SSF55785">
    <property type="entry name" value="PYP-like sensor domain (PAS domain)"/>
    <property type="match status" value="1"/>
</dbReference>
<gene>
    <name evidence="1" type="ORF">A9404_05705</name>
</gene>
<accession>A0A191ZGD1</accession>
<dbReference type="EMBL" id="CP016027">
    <property type="protein sequence ID" value="ANJ66939.1"/>
    <property type="molecule type" value="Genomic_DNA"/>
</dbReference>
<evidence type="ECO:0000313" key="1">
    <source>
        <dbReference type="EMBL" id="ANJ66939.1"/>
    </source>
</evidence>
<dbReference type="CDD" id="cd00130">
    <property type="entry name" value="PAS"/>
    <property type="match status" value="1"/>
</dbReference>
<dbReference type="OrthoDB" id="9770473at2"/>
<protein>
    <recommendedName>
        <fullName evidence="3">PAS domain-containing protein</fullName>
    </recommendedName>
</protein>
<proteinExistence type="predicted"/>
<sequence length="129" mass="14560">MITTSLNTLPLSTHRRQYFPPDEQRQPCRVWVDEQGHILDCCANTQIIFGYDRDALKGRHIAVLIPSLGHVSLLDGGAVNPRLAYRCRCAVPFQVVDYDGRKSRCHLFMNRVTLPNGPALALICVPLLY</sequence>
<evidence type="ECO:0008006" key="3">
    <source>
        <dbReference type="Google" id="ProtNLM"/>
    </source>
</evidence>
<dbReference type="InterPro" id="IPR000014">
    <property type="entry name" value="PAS"/>
</dbReference>
<dbReference type="STRING" id="1860122.A9404_05705"/>
<reference evidence="1 2" key="1">
    <citation type="submission" date="2016-06" db="EMBL/GenBank/DDBJ databases">
        <title>Insight into the functional genes involving in sulfur oxidation in Pearl River water.</title>
        <authorList>
            <person name="Luo J."/>
            <person name="Tan X."/>
            <person name="Lin W."/>
        </authorList>
    </citation>
    <scope>NUCLEOTIDE SEQUENCE [LARGE SCALE GENOMIC DNA]</scope>
    <source>
        <strain evidence="1 2">LS2</strain>
    </source>
</reference>
<evidence type="ECO:0000313" key="2">
    <source>
        <dbReference type="Proteomes" id="UP000078596"/>
    </source>
</evidence>